<keyword evidence="3" id="KW-1185">Reference proteome</keyword>
<proteinExistence type="predicted"/>
<dbReference type="EMBL" id="HF679027">
    <property type="protein sequence ID" value="CCT68617.1"/>
    <property type="molecule type" value="Genomic_DNA"/>
</dbReference>
<dbReference type="AlphaFoldDB" id="S0E4K8"/>
<dbReference type="Proteomes" id="UP000016800">
    <property type="component" value="Chromosome V"/>
</dbReference>
<dbReference type="HOGENOM" id="CLU_2158607_0_0_1"/>
<dbReference type="VEuPathDB" id="FungiDB:FFUJ_07418"/>
<evidence type="ECO:0000313" key="2">
    <source>
        <dbReference type="EMBL" id="CCT68617.1"/>
    </source>
</evidence>
<keyword evidence="1" id="KW-1133">Transmembrane helix</keyword>
<keyword evidence="1" id="KW-0812">Transmembrane</keyword>
<dbReference type="GeneID" id="35400895"/>
<evidence type="ECO:0000256" key="1">
    <source>
        <dbReference type="SAM" id="Phobius"/>
    </source>
</evidence>
<protein>
    <submittedName>
        <fullName evidence="2">Uncharacterized protein</fullName>
    </submittedName>
</protein>
<feature type="transmembrane region" description="Helical" evidence="1">
    <location>
        <begin position="58"/>
        <end position="83"/>
    </location>
</feature>
<reference evidence="3" key="1">
    <citation type="journal article" date="2013" name="PLoS Pathog.">
        <title>Deciphering the cryptic genome: genome-wide analyses of the rice pathogen Fusarium fujikuroi reveal complex regulation of secondary metabolism and novel metabolites.</title>
        <authorList>
            <person name="Wiemann P."/>
            <person name="Sieber C.M."/>
            <person name="von Bargen K.W."/>
            <person name="Studt L."/>
            <person name="Niehaus E.M."/>
            <person name="Espino J.J."/>
            <person name="Huss K."/>
            <person name="Michielse C.B."/>
            <person name="Albermann S."/>
            <person name="Wagner D."/>
            <person name="Bergner S.V."/>
            <person name="Connolly L.R."/>
            <person name="Fischer A."/>
            <person name="Reuter G."/>
            <person name="Kleigrewe K."/>
            <person name="Bald T."/>
            <person name="Wingfield B.D."/>
            <person name="Ophir R."/>
            <person name="Freeman S."/>
            <person name="Hippler M."/>
            <person name="Smith K.M."/>
            <person name="Brown D.W."/>
            <person name="Proctor R.H."/>
            <person name="Munsterkotter M."/>
            <person name="Freitag M."/>
            <person name="Humpf H.U."/>
            <person name="Guldener U."/>
            <person name="Tudzynski B."/>
        </authorList>
    </citation>
    <scope>NUCLEOTIDE SEQUENCE [LARGE SCALE GENOMIC DNA]</scope>
    <source>
        <strain evidence="3">CBS 195.34 / IMI 58289 / NRRL A-6831</strain>
    </source>
</reference>
<keyword evidence="1" id="KW-0472">Membrane</keyword>
<accession>S0E4K8</accession>
<name>S0E4K8_GIBF5</name>
<dbReference type="RefSeq" id="XP_023430697.1">
    <property type="nucleotide sequence ID" value="XM_023577667.1"/>
</dbReference>
<organism evidence="2 3">
    <name type="scientific">Gibberella fujikuroi (strain CBS 195.34 / IMI 58289 / NRRL A-6831)</name>
    <name type="common">Bakanae and foot rot disease fungus</name>
    <name type="synonym">Fusarium fujikuroi</name>
    <dbReference type="NCBI Taxonomy" id="1279085"/>
    <lineage>
        <taxon>Eukaryota</taxon>
        <taxon>Fungi</taxon>
        <taxon>Dikarya</taxon>
        <taxon>Ascomycota</taxon>
        <taxon>Pezizomycotina</taxon>
        <taxon>Sordariomycetes</taxon>
        <taxon>Hypocreomycetidae</taxon>
        <taxon>Hypocreales</taxon>
        <taxon>Nectriaceae</taxon>
        <taxon>Fusarium</taxon>
        <taxon>Fusarium fujikuroi species complex</taxon>
    </lineage>
</organism>
<gene>
    <name evidence="2" type="ORF">FFUJ_07418</name>
</gene>
<evidence type="ECO:0000313" key="3">
    <source>
        <dbReference type="Proteomes" id="UP000016800"/>
    </source>
</evidence>
<sequence>MCAVATHSRAVQDLGSRGYAAIGNMKWVTVSSLVTANSCGVQLISASYIHPMLYEVDLGILSCSVAVLILQLLGSSSLSALAIPAQFRTPNGSQVQDKQTGYKLTVVPFST</sequence>